<dbReference type="Gene3D" id="3.40.50.300">
    <property type="entry name" value="P-loop containing nucleotide triphosphate hydrolases"/>
    <property type="match status" value="1"/>
</dbReference>
<dbReference type="GO" id="GO:0005524">
    <property type="term" value="F:ATP binding"/>
    <property type="evidence" value="ECO:0007669"/>
    <property type="project" value="UniProtKB-KW"/>
</dbReference>
<dbReference type="EC" id="6.3.4.3" evidence="2"/>
<keyword evidence="4 7" id="KW-0436">Ligase</keyword>
<protein>
    <recommendedName>
        <fullName evidence="2">formate--tetrahydrofolate ligase</fullName>
        <ecNumber evidence="2">6.3.4.3</ecNumber>
    </recommendedName>
</protein>
<dbReference type="FunFam" id="3.10.410.10:FF:000001">
    <property type="entry name" value="Putative formate--tetrahydrofolate ligase"/>
    <property type="match status" value="1"/>
</dbReference>
<dbReference type="InterPro" id="IPR027417">
    <property type="entry name" value="P-loop_NTPase"/>
</dbReference>
<dbReference type="InterPro" id="IPR020628">
    <property type="entry name" value="Formate_THF_ligase_CS"/>
</dbReference>
<evidence type="ECO:0000256" key="1">
    <source>
        <dbReference type="ARBA" id="ARBA00004777"/>
    </source>
</evidence>
<evidence type="ECO:0000256" key="2">
    <source>
        <dbReference type="ARBA" id="ARBA00012295"/>
    </source>
</evidence>
<evidence type="ECO:0000313" key="8">
    <source>
        <dbReference type="Proteomes" id="UP000580051"/>
    </source>
</evidence>
<gene>
    <name evidence="7" type="ORF">HKBW3S06_00966</name>
</gene>
<dbReference type="Gene3D" id="3.10.410.10">
    <property type="entry name" value="Formyltetrahydrofolate synthetase, domain 3"/>
    <property type="match status" value="1"/>
</dbReference>
<proteinExistence type="predicted"/>
<evidence type="ECO:0000313" key="7">
    <source>
        <dbReference type="EMBL" id="GFP21739.1"/>
    </source>
</evidence>
<evidence type="ECO:0000256" key="3">
    <source>
        <dbReference type="ARBA" id="ARBA00022563"/>
    </source>
</evidence>
<accession>A0A6V8NMY2</accession>
<dbReference type="Proteomes" id="UP000580051">
    <property type="component" value="Unassembled WGS sequence"/>
</dbReference>
<sequence length="389" mass="42011">MSQGWGGKENGLPRETGYDITVASEVMAILALTTGLFDLRQRLARIIIGTNYNGGAVTAEDLKCAGAMTVLLKDAIKPNLLQTIEHTPCFVHAGPFANIAHGNNSILADQMAVKMGEYTVTESGFGADCGAEKFFNIKCRYSGLKPDAVVIVATVRALKMHGGGFKFPPGHAPDKETIERENVEAVEKGCENLEKHIENVLLHGVPVVVAINHFDSDTDAEIETIRKRAIAAGAEDAVVSQVWAKGGEGGVDLAKAVVKAAEKPSQFRFLYPLEASIKEKIEIIATKVYGAEGVDYLPLAEEKIQLYTRLGYDRLPLCMAKTHLSLSHDPRLMNRPTGFRVPIRDVRASVGAGFLYPLLGEMRTMPGLPTVPAGTKVDIDEKGNVVGLF</sequence>
<comment type="caution">
    <text evidence="7">The sequence shown here is derived from an EMBL/GenBank/DDBJ whole genome shotgun (WGS) entry which is preliminary data.</text>
</comment>
<keyword evidence="3" id="KW-0554">One-carbon metabolism</keyword>
<dbReference type="EMBL" id="BLRV01000093">
    <property type="protein sequence ID" value="GFP21739.1"/>
    <property type="molecule type" value="Genomic_DNA"/>
</dbReference>
<dbReference type="SUPFAM" id="SSF52540">
    <property type="entry name" value="P-loop containing nucleoside triphosphate hydrolases"/>
    <property type="match status" value="1"/>
</dbReference>
<comment type="pathway">
    <text evidence="1">One-carbon metabolism; tetrahydrofolate interconversion.</text>
</comment>
<evidence type="ECO:0000256" key="5">
    <source>
        <dbReference type="ARBA" id="ARBA00022741"/>
    </source>
</evidence>
<keyword evidence="5" id="KW-0547">Nucleotide-binding</keyword>
<dbReference type="UniPathway" id="UPA00193"/>
<name>A0A6V8NMY2_9ACTN</name>
<reference evidence="7 8" key="1">
    <citation type="journal article" date="2020" name="Front. Microbiol.">
        <title>Single-cell genomics of novel Actinobacteria with the Wood-Ljungdahl pathway discovered in a serpentinizing system.</title>
        <authorList>
            <person name="Merino N."/>
            <person name="Kawai M."/>
            <person name="Boyd E.S."/>
            <person name="Colman D.R."/>
            <person name="McGlynn S.E."/>
            <person name="Nealson K.H."/>
            <person name="Kurokawa K."/>
            <person name="Hongoh Y."/>
        </authorList>
    </citation>
    <scope>NUCLEOTIDE SEQUENCE [LARGE SCALE GENOMIC DNA]</scope>
    <source>
        <strain evidence="7 8">S06</strain>
    </source>
</reference>
<evidence type="ECO:0000256" key="6">
    <source>
        <dbReference type="ARBA" id="ARBA00022840"/>
    </source>
</evidence>
<dbReference type="Pfam" id="PF01268">
    <property type="entry name" value="FTHFS"/>
    <property type="match status" value="1"/>
</dbReference>
<evidence type="ECO:0000256" key="4">
    <source>
        <dbReference type="ARBA" id="ARBA00022598"/>
    </source>
</evidence>
<keyword evidence="6" id="KW-0067">ATP-binding</keyword>
<organism evidence="7 8">
    <name type="scientific">Candidatus Hakubella thermalkaliphila</name>
    <dbReference type="NCBI Taxonomy" id="2754717"/>
    <lineage>
        <taxon>Bacteria</taxon>
        <taxon>Bacillati</taxon>
        <taxon>Actinomycetota</taxon>
        <taxon>Actinomycetota incertae sedis</taxon>
        <taxon>Candidatus Hakubellales</taxon>
        <taxon>Candidatus Hakubellaceae</taxon>
        <taxon>Candidatus Hakubella</taxon>
    </lineage>
</organism>
<dbReference type="GO" id="GO:0035999">
    <property type="term" value="P:tetrahydrofolate interconversion"/>
    <property type="evidence" value="ECO:0007669"/>
    <property type="project" value="UniProtKB-UniPathway"/>
</dbReference>
<dbReference type="InterPro" id="IPR000559">
    <property type="entry name" value="Formate_THF_ligase"/>
</dbReference>
<dbReference type="AlphaFoldDB" id="A0A6V8NMY2"/>
<dbReference type="PROSITE" id="PS00722">
    <property type="entry name" value="FTHFS_2"/>
    <property type="match status" value="1"/>
</dbReference>
<dbReference type="RefSeq" id="WP_308765197.1">
    <property type="nucleotide sequence ID" value="NZ_BLRV01000093.1"/>
</dbReference>
<dbReference type="GO" id="GO:0004329">
    <property type="term" value="F:formate-tetrahydrofolate ligase activity"/>
    <property type="evidence" value="ECO:0007669"/>
    <property type="project" value="UniProtKB-EC"/>
</dbReference>